<dbReference type="GO" id="GO:0003899">
    <property type="term" value="F:DNA-directed RNA polymerase activity"/>
    <property type="evidence" value="ECO:0007669"/>
    <property type="project" value="UniProtKB-EC"/>
</dbReference>
<dbReference type="GO" id="GO:0003677">
    <property type="term" value="F:DNA binding"/>
    <property type="evidence" value="ECO:0007669"/>
    <property type="project" value="InterPro"/>
</dbReference>
<comment type="function">
    <text evidence="1">DNA-dependent RNA polymerase catalyzes the transcription of DNA into RNA using the four ribonucleoside triphosphates as substrates.</text>
</comment>
<dbReference type="InterPro" id="IPR007642">
    <property type="entry name" value="RNA_pol_Rpb2_2"/>
</dbReference>
<dbReference type="SUPFAM" id="SSF64484">
    <property type="entry name" value="beta and beta-prime subunits of DNA dependent RNA-polymerase"/>
    <property type="match status" value="1"/>
</dbReference>
<feature type="compositionally biased region" description="Polar residues" evidence="15">
    <location>
        <begin position="480"/>
        <end position="490"/>
    </location>
</feature>
<dbReference type="Gene3D" id="3.90.1100.10">
    <property type="match status" value="3"/>
</dbReference>
<organism evidence="18">
    <name type="scientific">Staurocarteria cerasiformis</name>
    <name type="common">Green alga</name>
    <name type="synonym">Carteria cerasiformis</name>
    <dbReference type="NCBI Taxonomy" id="69401"/>
    <lineage>
        <taxon>Eukaryota</taxon>
        <taxon>Viridiplantae</taxon>
        <taxon>Chlorophyta</taxon>
        <taxon>core chlorophytes</taxon>
        <taxon>Chlorophyceae</taxon>
        <taxon>CS clade</taxon>
        <taxon>Chlamydomonadales</taxon>
        <taxon>Chlamydomonadaceae</taxon>
        <taxon>Staurocarteria</taxon>
    </lineage>
</organism>
<sequence>MHIQQYFISDFIEIQRNSFNRFLEKGLIEEFSKRNPISQTISARFKRLPFNSRKSRRLGLQPLLPKLRGVPESKKVSDSLVGRTNHQTNEVSKLHFPQQFGGTKSPSVEDRGNENKPNHRSGVNKGIQSSIAPLGLRNDKKNTKPTLGTPILRLGKNPRSTAPSSKQQNKRQTDFQISKLSLELFFYPEYYQLSLPKYTTREAIINGKSYSSKLYIPAQLTDKLNKRIKLKWVLIGNLPLMTKHGHFILNGAPRVIVNQIIRSPGIYYQEKIHAVYKNKWSEKPTEIYKRFYADLICLRGTWLRIEMDKTKRIWAQMKKGPKIPILWFLLAMGLTERIIFKSISDSALLLKNFDSGNDENERVGTVYKNAPTENKKKKLDYNYIKTPSQAWVELAKIIPEINTLAVSFRPSRSDTSKTLSSKTDDLTASYSLNKTSASVAPVPCFWGLGGSIQSSKSFLFSPTTRKKNSNIFSSPVPYSARNTKNTTRMAPQQRREQNPKKSDFPSGQIAPLLCSLSPFIPVPVLLQKKTKVNAQTNDRFFGIGASYYLAGKNSRPFKSFYTSQRFRLTHLSFLFRQNGAGGSFFAGLKTAATRGDFIMFDEPVGTHSSGTKGLAVSNSILDKKRQEKLYPQESFVLPAVSKNNAGREANADLALATNGERTGMGVFSLPLSKTSDSGAAPLPEAALLPGFKKPLKKGSLRKVGIKSPIQSGNPLAQDNILNTNSLSELGRKWIFNKFLNPRNYDLGKQGRTRFNKKLGLDISIYHSTLTPQDLLLATEFLLKVEKGLKDIDDIDHLANKRVRMSGDLLQIQVGIGLLRLEKIVRESFISFLKQQKNPLMDIQMNPAIVAMIRSSQTALSKIGNNSLSRDTKNNSSKQIGNLLSSRFLFRQTADQKNKKGQTQLAFSDFISTKAFNSALREFFGSNPLSQFMDQINPLAEVTHKRRLTSMGPGGITRDTATLDIRGIHPSHYGRICPIETPEGKNTGLVNSMTAYARVNTNGALLSPFYKVYKGQVLSQIGMFFLASEQEEKIILAASDSSVSSLGFLPKGKIPVKITTDFKKKSRDFVHFVGVSPVQMISIATSLIPFLEHDDANRALMGSNMQRQAVPLIRPEKPIVGTGFEPRVVCDSGQIVQVEKSGFVVYVSSQKIIVLQKN</sequence>
<evidence type="ECO:0000256" key="13">
    <source>
        <dbReference type="ARBA" id="ARBA00048552"/>
    </source>
</evidence>
<comment type="similarity">
    <text evidence="3 14">Belongs to the RNA polymerase beta chain family.</text>
</comment>
<keyword evidence="9" id="KW-0548">Nucleotidyltransferase</keyword>
<evidence type="ECO:0000313" key="18">
    <source>
        <dbReference type="EMBL" id="ALO63452.1"/>
    </source>
</evidence>
<comment type="subcellular location">
    <subcellularLocation>
        <location evidence="2">Plastid</location>
        <location evidence="2">Chloroplast</location>
    </subcellularLocation>
</comment>
<evidence type="ECO:0000259" key="16">
    <source>
        <dbReference type="Pfam" id="PF04561"/>
    </source>
</evidence>
<dbReference type="Gene3D" id="2.40.50.100">
    <property type="match status" value="1"/>
</dbReference>
<dbReference type="GO" id="GO:0000428">
    <property type="term" value="C:DNA-directed RNA polymerase complex"/>
    <property type="evidence" value="ECO:0007669"/>
    <property type="project" value="UniProtKB-KW"/>
</dbReference>
<keyword evidence="8" id="KW-0808">Transferase</keyword>
<evidence type="ECO:0000256" key="1">
    <source>
        <dbReference type="ARBA" id="ARBA00004026"/>
    </source>
</evidence>
<dbReference type="Pfam" id="PF04561">
    <property type="entry name" value="RNA_pol_Rpb2_2"/>
    <property type="match status" value="2"/>
</dbReference>
<gene>
    <name evidence="18" type="primary">rpoBa</name>
</gene>
<evidence type="ECO:0000256" key="7">
    <source>
        <dbReference type="ARBA" id="ARBA00022640"/>
    </source>
</evidence>
<dbReference type="PANTHER" id="PTHR20856">
    <property type="entry name" value="DNA-DIRECTED RNA POLYMERASE I SUBUNIT 2"/>
    <property type="match status" value="1"/>
</dbReference>
<geneLocation type="chloroplast" evidence="18"/>
<dbReference type="AlphaFoldDB" id="A0A0S2LPM0"/>
<dbReference type="EMBL" id="KT625420">
    <property type="protein sequence ID" value="ALO63452.1"/>
    <property type="molecule type" value="Genomic_DNA"/>
</dbReference>
<dbReference type="InterPro" id="IPR037034">
    <property type="entry name" value="RNA_pol_Rpb2_2_sf"/>
</dbReference>
<dbReference type="EC" id="2.7.7.6" evidence="4"/>
<evidence type="ECO:0000256" key="12">
    <source>
        <dbReference type="ARBA" id="ARBA00032782"/>
    </source>
</evidence>
<feature type="domain" description="RNA polymerase Rpb2" evidence="17">
    <location>
        <begin position="930"/>
        <end position="998"/>
    </location>
</feature>
<dbReference type="InterPro" id="IPR007645">
    <property type="entry name" value="RNA_pol_Rpb2_3"/>
</dbReference>
<evidence type="ECO:0000256" key="8">
    <source>
        <dbReference type="ARBA" id="ARBA00022679"/>
    </source>
</evidence>
<dbReference type="Gene3D" id="3.90.1110.10">
    <property type="entry name" value="RNA polymerase Rpb2, domain 2"/>
    <property type="match status" value="2"/>
</dbReference>
<dbReference type="InterPro" id="IPR042107">
    <property type="entry name" value="DNA-dir_RNA_pol_bsu_ext_1_sf"/>
</dbReference>
<feature type="compositionally biased region" description="Polar residues" evidence="15">
    <location>
        <begin position="82"/>
        <end position="91"/>
    </location>
</feature>
<comment type="subunit">
    <text evidence="11">In plastids the minimal PEP RNA polymerase catalytic core is composed of four subunits: alpha, beta, beta', and beta''. When a (nuclear-encoded) sigma factor is associated with the core the holoenzyme is formed, which can initiate transcription.</text>
</comment>
<dbReference type="GO" id="GO:0032549">
    <property type="term" value="F:ribonucleoside binding"/>
    <property type="evidence" value="ECO:0007669"/>
    <property type="project" value="InterPro"/>
</dbReference>
<proteinExistence type="inferred from homology"/>
<dbReference type="Gene3D" id="2.30.150.10">
    <property type="entry name" value="DNA-directed RNA polymerase, beta subunit, external 1 domain"/>
    <property type="match status" value="1"/>
</dbReference>
<evidence type="ECO:0000259" key="17">
    <source>
        <dbReference type="Pfam" id="PF04565"/>
    </source>
</evidence>
<keyword evidence="6 18" id="KW-0150">Chloroplast</keyword>
<dbReference type="Pfam" id="PF04565">
    <property type="entry name" value="RNA_pol_Rpb2_3"/>
    <property type="match status" value="1"/>
</dbReference>
<reference evidence="18" key="1">
    <citation type="journal article" date="2015" name="BMC Evol. Biol.">
        <title>Chloroplast phylogenomic analysis of chlorophyte green algae identifies a novel lineage sister to the Sphaeropleales (Chlorophyceae).</title>
        <authorList>
            <person name="Lemieux C."/>
            <person name="Vincent A.T."/>
            <person name="Labarre A."/>
            <person name="Otis C."/>
            <person name="Turmel M."/>
        </authorList>
    </citation>
    <scope>NUCLEOTIDE SEQUENCE</scope>
</reference>
<keyword evidence="5" id="KW-0240">DNA-directed RNA polymerase</keyword>
<evidence type="ECO:0000256" key="9">
    <source>
        <dbReference type="ARBA" id="ARBA00022695"/>
    </source>
</evidence>
<evidence type="ECO:0000256" key="2">
    <source>
        <dbReference type="ARBA" id="ARBA00004229"/>
    </source>
</evidence>
<evidence type="ECO:0000256" key="15">
    <source>
        <dbReference type="SAM" id="MobiDB-lite"/>
    </source>
</evidence>
<dbReference type="GeneID" id="26379008"/>
<dbReference type="GO" id="GO:0009507">
    <property type="term" value="C:chloroplast"/>
    <property type="evidence" value="ECO:0007669"/>
    <property type="project" value="UniProtKB-SubCell"/>
</dbReference>
<protein>
    <recommendedName>
        <fullName evidence="4">DNA-directed RNA polymerase</fullName>
        <ecNumber evidence="4">2.7.7.6</ecNumber>
    </recommendedName>
    <alternativeName>
        <fullName evidence="12">PEP</fullName>
    </alternativeName>
</protein>
<evidence type="ECO:0000256" key="10">
    <source>
        <dbReference type="ARBA" id="ARBA00023163"/>
    </source>
</evidence>
<feature type="region of interest" description="Disordered" evidence="15">
    <location>
        <begin position="471"/>
        <end position="505"/>
    </location>
</feature>
<keyword evidence="10" id="KW-0804">Transcription</keyword>
<name>A0A0S2LPM0_STACE</name>
<evidence type="ECO:0000256" key="3">
    <source>
        <dbReference type="ARBA" id="ARBA00006835"/>
    </source>
</evidence>
<dbReference type="RefSeq" id="YP_009185095.1">
    <property type="nucleotide sequence ID" value="NC_028585.1"/>
</dbReference>
<feature type="domain" description="RNA polymerase Rpb2" evidence="16">
    <location>
        <begin position="262"/>
        <end position="361"/>
    </location>
</feature>
<evidence type="ECO:0000256" key="14">
    <source>
        <dbReference type="RuleBase" id="RU000434"/>
    </source>
</evidence>
<comment type="catalytic activity">
    <reaction evidence="13">
        <text>RNA(n) + a ribonucleoside 5'-triphosphate = RNA(n+1) + diphosphate</text>
        <dbReference type="Rhea" id="RHEA:21248"/>
        <dbReference type="Rhea" id="RHEA-COMP:14527"/>
        <dbReference type="Rhea" id="RHEA-COMP:17342"/>
        <dbReference type="ChEBI" id="CHEBI:33019"/>
        <dbReference type="ChEBI" id="CHEBI:61557"/>
        <dbReference type="ChEBI" id="CHEBI:140395"/>
        <dbReference type="EC" id="2.7.7.6"/>
    </reaction>
</comment>
<accession>A0A0S2LPM0</accession>
<evidence type="ECO:0000256" key="11">
    <source>
        <dbReference type="ARBA" id="ARBA00026088"/>
    </source>
</evidence>
<dbReference type="GO" id="GO:0006351">
    <property type="term" value="P:DNA-templated transcription"/>
    <property type="evidence" value="ECO:0007669"/>
    <property type="project" value="InterPro"/>
</dbReference>
<feature type="compositionally biased region" description="Basic and acidic residues" evidence="15">
    <location>
        <begin position="107"/>
        <end position="117"/>
    </location>
</feature>
<evidence type="ECO:0000256" key="5">
    <source>
        <dbReference type="ARBA" id="ARBA00022478"/>
    </source>
</evidence>
<feature type="compositionally biased region" description="Polar residues" evidence="15">
    <location>
        <begin position="158"/>
        <end position="167"/>
    </location>
</feature>
<dbReference type="InterPro" id="IPR015712">
    <property type="entry name" value="DNA-dir_RNA_pol_su2"/>
</dbReference>
<keyword evidence="7 18" id="KW-0934">Plastid</keyword>
<feature type="region of interest" description="Disordered" evidence="15">
    <location>
        <begin position="65"/>
        <end position="173"/>
    </location>
</feature>
<feature type="compositionally biased region" description="Basic and acidic residues" evidence="15">
    <location>
        <begin position="493"/>
        <end position="503"/>
    </location>
</feature>
<feature type="domain" description="RNA polymerase Rpb2" evidence="16">
    <location>
        <begin position="737"/>
        <end position="803"/>
    </location>
</feature>
<evidence type="ECO:0000256" key="6">
    <source>
        <dbReference type="ARBA" id="ARBA00022528"/>
    </source>
</evidence>
<evidence type="ECO:0000256" key="4">
    <source>
        <dbReference type="ARBA" id="ARBA00012418"/>
    </source>
</evidence>